<keyword evidence="1" id="KW-1133">Transmembrane helix</keyword>
<reference evidence="2" key="1">
    <citation type="submission" date="2020-11" db="EMBL/GenBank/DDBJ databases">
        <authorList>
            <consortium name="DOE Joint Genome Institute"/>
            <person name="Ahrendt S."/>
            <person name="Riley R."/>
            <person name="Andreopoulos W."/>
            <person name="Labutti K."/>
            <person name="Pangilinan J."/>
            <person name="Ruiz-Duenas F.J."/>
            <person name="Barrasa J.M."/>
            <person name="Sanchez-Garcia M."/>
            <person name="Camarero S."/>
            <person name="Miyauchi S."/>
            <person name="Serrano A."/>
            <person name="Linde D."/>
            <person name="Babiker R."/>
            <person name="Drula E."/>
            <person name="Ayuso-Fernandez I."/>
            <person name="Pacheco R."/>
            <person name="Padilla G."/>
            <person name="Ferreira P."/>
            <person name="Barriuso J."/>
            <person name="Kellner H."/>
            <person name="Castanera R."/>
            <person name="Alfaro M."/>
            <person name="Ramirez L."/>
            <person name="Pisabarro A.G."/>
            <person name="Kuo A."/>
            <person name="Tritt A."/>
            <person name="Lipzen A."/>
            <person name="He G."/>
            <person name="Yan M."/>
            <person name="Ng V."/>
            <person name="Cullen D."/>
            <person name="Martin F."/>
            <person name="Rosso M.-N."/>
            <person name="Henrissat B."/>
            <person name="Hibbett D."/>
            <person name="Martinez A.T."/>
            <person name="Grigoriev I.V."/>
        </authorList>
    </citation>
    <scope>NUCLEOTIDE SEQUENCE</scope>
    <source>
        <strain evidence="2">ATCC 90797</strain>
    </source>
</reference>
<accession>A0A9P5ZQZ6</accession>
<keyword evidence="1" id="KW-0812">Transmembrane</keyword>
<keyword evidence="3" id="KW-1185">Reference proteome</keyword>
<sequence>MQGTIATPIADLQEQLGARLVDDRVGLVDDKVGLVESRLYDSQEEMNQFVILSLDFDTTSKRFNINIQKSQIKALQDQQAAANECLVGRFTFIDSEVQPLAMARTTNYHFLLPIVLFLIAAVIGMLYALCIWKHHVTQFMHSIECGNPAVRKSVQDARLRGLY</sequence>
<feature type="transmembrane region" description="Helical" evidence="1">
    <location>
        <begin position="110"/>
        <end position="132"/>
    </location>
</feature>
<evidence type="ECO:0000256" key="1">
    <source>
        <dbReference type="SAM" id="Phobius"/>
    </source>
</evidence>
<comment type="caution">
    <text evidence="2">The sequence shown here is derived from an EMBL/GenBank/DDBJ whole genome shotgun (WGS) entry which is preliminary data.</text>
</comment>
<dbReference type="EMBL" id="MU154646">
    <property type="protein sequence ID" value="KAF9490261.1"/>
    <property type="molecule type" value="Genomic_DNA"/>
</dbReference>
<organism evidence="2 3">
    <name type="scientific">Pleurotus eryngii</name>
    <name type="common">Boletus of the steppes</name>
    <dbReference type="NCBI Taxonomy" id="5323"/>
    <lineage>
        <taxon>Eukaryota</taxon>
        <taxon>Fungi</taxon>
        <taxon>Dikarya</taxon>
        <taxon>Basidiomycota</taxon>
        <taxon>Agaricomycotina</taxon>
        <taxon>Agaricomycetes</taxon>
        <taxon>Agaricomycetidae</taxon>
        <taxon>Agaricales</taxon>
        <taxon>Pleurotineae</taxon>
        <taxon>Pleurotaceae</taxon>
        <taxon>Pleurotus</taxon>
    </lineage>
</organism>
<name>A0A9P5ZQZ6_PLEER</name>
<protein>
    <submittedName>
        <fullName evidence="2">Uncharacterized protein</fullName>
    </submittedName>
</protein>
<gene>
    <name evidence="2" type="ORF">BDN71DRAFT_1434831</name>
</gene>
<keyword evidence="1" id="KW-0472">Membrane</keyword>
<evidence type="ECO:0000313" key="2">
    <source>
        <dbReference type="EMBL" id="KAF9490261.1"/>
    </source>
</evidence>
<dbReference type="AlphaFoldDB" id="A0A9P5ZQZ6"/>
<proteinExistence type="predicted"/>
<evidence type="ECO:0000313" key="3">
    <source>
        <dbReference type="Proteomes" id="UP000807025"/>
    </source>
</evidence>
<dbReference type="Proteomes" id="UP000807025">
    <property type="component" value="Unassembled WGS sequence"/>
</dbReference>